<accession>A0ABT7SV16</accession>
<comment type="caution">
    <text evidence="2">The sequence shown here is derived from an EMBL/GenBank/DDBJ whole genome shotgun (WGS) entry which is preliminary data.</text>
</comment>
<protein>
    <submittedName>
        <fullName evidence="2">DUF3149 domain-containing protein</fullName>
    </submittedName>
</protein>
<name>A0ABT7SV16_9ALTE</name>
<keyword evidence="3" id="KW-1185">Reference proteome</keyword>
<dbReference type="EMBL" id="JAUCBP010000006">
    <property type="protein sequence ID" value="MDM7860037.1"/>
    <property type="molecule type" value="Genomic_DNA"/>
</dbReference>
<keyword evidence="1" id="KW-0812">Transmembrane</keyword>
<feature type="transmembrane region" description="Helical" evidence="1">
    <location>
        <begin position="12"/>
        <end position="33"/>
    </location>
</feature>
<dbReference type="Pfam" id="PF11346">
    <property type="entry name" value="DUF3149"/>
    <property type="match status" value="1"/>
</dbReference>
<dbReference type="InterPro" id="IPR021494">
    <property type="entry name" value="DUF3149"/>
</dbReference>
<dbReference type="Proteomes" id="UP001234343">
    <property type="component" value="Unassembled WGS sequence"/>
</dbReference>
<organism evidence="2 3">
    <name type="scientific">Alteromonas arenosi</name>
    <dbReference type="NCBI Taxonomy" id="3055817"/>
    <lineage>
        <taxon>Bacteria</taxon>
        <taxon>Pseudomonadati</taxon>
        <taxon>Pseudomonadota</taxon>
        <taxon>Gammaproteobacteria</taxon>
        <taxon>Alteromonadales</taxon>
        <taxon>Alteromonadaceae</taxon>
        <taxon>Alteromonas/Salinimonas group</taxon>
        <taxon>Alteromonas</taxon>
    </lineage>
</organism>
<evidence type="ECO:0000256" key="1">
    <source>
        <dbReference type="SAM" id="Phobius"/>
    </source>
</evidence>
<gene>
    <name evidence="2" type="ORF">QTP81_05445</name>
</gene>
<evidence type="ECO:0000313" key="3">
    <source>
        <dbReference type="Proteomes" id="UP001234343"/>
    </source>
</evidence>
<sequence length="41" mass="4707">MPLELFLDPVVWMSLLLIGIICVMGGYYTYLFLHNSADDNK</sequence>
<dbReference type="RefSeq" id="WP_289364252.1">
    <property type="nucleotide sequence ID" value="NZ_JAUCBP010000006.1"/>
</dbReference>
<keyword evidence="1" id="KW-0472">Membrane</keyword>
<proteinExistence type="predicted"/>
<reference evidence="2 3" key="1">
    <citation type="submission" date="2023-06" db="EMBL/GenBank/DDBJ databases">
        <title>Alteromonas sp. ASW11-36 isolated from intertidal sand.</title>
        <authorList>
            <person name="Li Y."/>
        </authorList>
    </citation>
    <scope>NUCLEOTIDE SEQUENCE [LARGE SCALE GENOMIC DNA]</scope>
    <source>
        <strain evidence="2 3">ASW11-36</strain>
    </source>
</reference>
<evidence type="ECO:0000313" key="2">
    <source>
        <dbReference type="EMBL" id="MDM7860037.1"/>
    </source>
</evidence>
<keyword evidence="1" id="KW-1133">Transmembrane helix</keyword>